<dbReference type="AlphaFoldDB" id="A0A062VIH4"/>
<evidence type="ECO:0000256" key="1">
    <source>
        <dbReference type="SAM" id="SignalP"/>
    </source>
</evidence>
<organism evidence="2 3">
    <name type="scientific">Hyphomonas polymorpha PS728</name>
    <dbReference type="NCBI Taxonomy" id="1280954"/>
    <lineage>
        <taxon>Bacteria</taxon>
        <taxon>Pseudomonadati</taxon>
        <taxon>Pseudomonadota</taxon>
        <taxon>Alphaproteobacteria</taxon>
        <taxon>Hyphomonadales</taxon>
        <taxon>Hyphomonadaceae</taxon>
        <taxon>Hyphomonas</taxon>
    </lineage>
</organism>
<proteinExistence type="predicted"/>
<evidence type="ECO:0000313" key="3">
    <source>
        <dbReference type="Proteomes" id="UP000027100"/>
    </source>
</evidence>
<evidence type="ECO:0000313" key="2">
    <source>
        <dbReference type="EMBL" id="KDA00313.1"/>
    </source>
</evidence>
<comment type="caution">
    <text evidence="2">The sequence shown here is derived from an EMBL/GenBank/DDBJ whole genome shotgun (WGS) entry which is preliminary data.</text>
</comment>
<dbReference type="Proteomes" id="UP000027100">
    <property type="component" value="Unassembled WGS sequence"/>
</dbReference>
<reference evidence="2 3" key="1">
    <citation type="journal article" date="2014" name="Antonie Van Leeuwenhoek">
        <title>Hyphomonas beringensis sp. nov. and Hyphomonas chukchiensis sp. nov., isolated from surface seawater of the Bering Sea and Chukchi Sea.</title>
        <authorList>
            <person name="Li C."/>
            <person name="Lai Q."/>
            <person name="Li G."/>
            <person name="Dong C."/>
            <person name="Wang J."/>
            <person name="Liao Y."/>
            <person name="Shao Z."/>
        </authorList>
    </citation>
    <scope>NUCLEOTIDE SEQUENCE [LARGE SCALE GENOMIC DNA]</scope>
    <source>
        <strain evidence="2 3">PS728</strain>
    </source>
</reference>
<sequence>MERNIVVLKSAFSAAACLSATLLCVAAAQTAPSNPIDPIYACQTIPADAERLACFDQAVATLKARETAGEVQTVDVAAIESIEKEAFGFSLPSLPSLFRSQAGDTAPRESVSEITVPVKSARIQGVTGKVVVVLENGQTWEQTDTVKANAFAVKKAKEARIRKAALGSYMLSLDGASGFRAKRIS</sequence>
<dbReference type="EMBL" id="ARYM01000002">
    <property type="protein sequence ID" value="KDA00313.1"/>
    <property type="molecule type" value="Genomic_DNA"/>
</dbReference>
<dbReference type="PATRIC" id="fig|1280954.3.peg.578"/>
<keyword evidence="1" id="KW-0732">Signal</keyword>
<feature type="chain" id="PRO_5001615375" description="Lipoprotein" evidence="1">
    <location>
        <begin position="29"/>
        <end position="185"/>
    </location>
</feature>
<dbReference type="eggNOG" id="ENOG5032UVT">
    <property type="taxonomic scope" value="Bacteria"/>
</dbReference>
<evidence type="ECO:0008006" key="4">
    <source>
        <dbReference type="Google" id="ProtNLM"/>
    </source>
</evidence>
<gene>
    <name evidence="2" type="ORF">HPO_02827</name>
</gene>
<accession>A0A062VIH4</accession>
<protein>
    <recommendedName>
        <fullName evidence="4">Lipoprotein</fullName>
    </recommendedName>
</protein>
<keyword evidence="3" id="KW-1185">Reference proteome</keyword>
<feature type="signal peptide" evidence="1">
    <location>
        <begin position="1"/>
        <end position="28"/>
    </location>
</feature>
<dbReference type="STRING" id="1280954.HPO_02827"/>
<name>A0A062VIH4_9PROT</name>